<feature type="compositionally biased region" description="Basic and acidic residues" evidence="1">
    <location>
        <begin position="1"/>
        <end position="10"/>
    </location>
</feature>
<feature type="compositionally biased region" description="Low complexity" evidence="1">
    <location>
        <begin position="197"/>
        <end position="212"/>
    </location>
</feature>
<comment type="caution">
    <text evidence="2">The sequence shown here is derived from an EMBL/GenBank/DDBJ whole genome shotgun (WGS) entry which is preliminary data.</text>
</comment>
<evidence type="ECO:0000313" key="2">
    <source>
        <dbReference type="EMBL" id="CAG8972572.1"/>
    </source>
</evidence>
<dbReference type="SMART" id="SM00384">
    <property type="entry name" value="AT_hook"/>
    <property type="match status" value="2"/>
</dbReference>
<feature type="compositionally biased region" description="Polar residues" evidence="1">
    <location>
        <begin position="159"/>
        <end position="196"/>
    </location>
</feature>
<dbReference type="GO" id="GO:0003677">
    <property type="term" value="F:DNA binding"/>
    <property type="evidence" value="ECO:0007669"/>
    <property type="project" value="InterPro"/>
</dbReference>
<evidence type="ECO:0000256" key="1">
    <source>
        <dbReference type="SAM" id="MobiDB-lite"/>
    </source>
</evidence>
<keyword evidence="3" id="KW-1185">Reference proteome</keyword>
<feature type="region of interest" description="Disordered" evidence="1">
    <location>
        <begin position="598"/>
        <end position="717"/>
    </location>
</feature>
<dbReference type="EMBL" id="CAJVRM010000048">
    <property type="protein sequence ID" value="CAG8972572.1"/>
    <property type="molecule type" value="Genomic_DNA"/>
</dbReference>
<dbReference type="OrthoDB" id="10365458at2759"/>
<sequence length="717" mass="77666">MAGSAKEKGTPTRATSTTPASPAISPGRREKETLKTPDQNDRHAPQSSLRKTVEGGKETRAPKNVLSPSPSSRLARSKTASPLAKSSKEKPKRTRLSSIVSYSSSDDQETEEETEEQQREARMNFELSKFEKAAAHFASVAGSKSGTTPPKPRDKEISSALTTSVSKPLSNTVSGGEGQSTMNTSVSPALRNNSMVANTDSTPTTTMAASSTKCSIQAHTLRDSPIRPVANPGSSNASLTTGPVQMQTSYQPSGTMTRQGSRADQSIRPTAAEPAQIQSNQSVIPNPTNNMDMPPQAVVTRVGGEPSGGATLPGYFTTNLASSASVTPIHNPPNGSSMNEVASNTPAFALPPGIVMGTFEAAKWFIEEKRHLSTLHASAIAFGVRPAPRTLHSAPSTPNRNPKQANGVKEFAERWSGWDPQRQMDILKLLFQNTKSDVKEQVITLAKEFMKPSNTGEDNMPKDTHGIQRQDNGTQTSNVPITVHSIKSLVPNAPANSKSLDLEAMMKADEALIDAVVEAEARKMKENPLKRSRYNFELDEEEDVWEVDEVIEKRVRHEYLVSFKNRGLEAQQWVTANSWQNPREARRRLEEKAKEAFGEPVVAGLPSVKDIPEKPLRATTPDNPRPTDDSEIASVLSGPSSLASPPAKRRPGRPQKDSTQNTKNENSTTVTGKRPRGRPPKNQVSSSTSTPVNQKQPEQPLAKSATKDIWEISNDSS</sequence>
<protein>
    <submittedName>
        <fullName evidence="2">Uncharacterized protein</fullName>
    </submittedName>
</protein>
<dbReference type="InterPro" id="IPR017956">
    <property type="entry name" value="AT_hook_DNA-bd_motif"/>
</dbReference>
<gene>
    <name evidence="2" type="ORF">HYALB_00011304</name>
</gene>
<feature type="compositionally biased region" description="Polar residues" evidence="1">
    <location>
        <begin position="657"/>
        <end position="671"/>
    </location>
</feature>
<proteinExistence type="predicted"/>
<feature type="region of interest" description="Disordered" evidence="1">
    <location>
        <begin position="138"/>
        <end position="276"/>
    </location>
</feature>
<feature type="region of interest" description="Disordered" evidence="1">
    <location>
        <begin position="1"/>
        <end position="124"/>
    </location>
</feature>
<organism evidence="2 3">
    <name type="scientific">Hymenoscyphus albidus</name>
    <dbReference type="NCBI Taxonomy" id="595503"/>
    <lineage>
        <taxon>Eukaryota</taxon>
        <taxon>Fungi</taxon>
        <taxon>Dikarya</taxon>
        <taxon>Ascomycota</taxon>
        <taxon>Pezizomycotina</taxon>
        <taxon>Leotiomycetes</taxon>
        <taxon>Helotiales</taxon>
        <taxon>Helotiaceae</taxon>
        <taxon>Hymenoscyphus</taxon>
    </lineage>
</organism>
<dbReference type="Proteomes" id="UP000701801">
    <property type="component" value="Unassembled WGS sequence"/>
</dbReference>
<feature type="compositionally biased region" description="Basic and acidic residues" evidence="1">
    <location>
        <begin position="27"/>
        <end position="44"/>
    </location>
</feature>
<accession>A0A9N9Q2N9</accession>
<name>A0A9N9Q2N9_9HELO</name>
<feature type="compositionally biased region" description="Acidic residues" evidence="1">
    <location>
        <begin position="106"/>
        <end position="115"/>
    </location>
</feature>
<dbReference type="AlphaFoldDB" id="A0A9N9Q2N9"/>
<feature type="compositionally biased region" description="Polar residues" evidence="1">
    <location>
        <begin position="682"/>
        <end position="697"/>
    </location>
</feature>
<feature type="compositionally biased region" description="Basic and acidic residues" evidence="1">
    <location>
        <begin position="51"/>
        <end position="61"/>
    </location>
</feature>
<reference evidence="2" key="1">
    <citation type="submission" date="2021-07" db="EMBL/GenBank/DDBJ databases">
        <authorList>
            <person name="Durling M."/>
        </authorList>
    </citation>
    <scope>NUCLEOTIDE SEQUENCE</scope>
</reference>
<evidence type="ECO:0000313" key="3">
    <source>
        <dbReference type="Proteomes" id="UP000701801"/>
    </source>
</evidence>
<feature type="compositionally biased region" description="Low complexity" evidence="1">
    <location>
        <begin position="11"/>
        <end position="26"/>
    </location>
</feature>
<feature type="compositionally biased region" description="Polar residues" evidence="1">
    <location>
        <begin position="232"/>
        <end position="268"/>
    </location>
</feature>
<feature type="compositionally biased region" description="Low complexity" evidence="1">
    <location>
        <begin position="633"/>
        <end position="646"/>
    </location>
</feature>